<dbReference type="STRING" id="40148.A0A0E0BM07"/>
<feature type="domain" description="Calmodulin binding protein C-terminal" evidence="11">
    <location>
        <begin position="659"/>
        <end position="718"/>
    </location>
</feature>
<protein>
    <submittedName>
        <fullName evidence="12">Uncharacterized protein</fullName>
    </submittedName>
</protein>
<comment type="subcellular location">
    <subcellularLocation>
        <location evidence="1">Nucleus</location>
    </subcellularLocation>
</comment>
<keyword evidence="3" id="KW-0805">Transcription regulation</keyword>
<keyword evidence="4" id="KW-0238">DNA-binding</keyword>
<dbReference type="Pfam" id="PF20452">
    <property type="entry name" value="Calmod_bind_C"/>
    <property type="match status" value="2"/>
</dbReference>
<feature type="compositionally biased region" description="Basic residues" evidence="8">
    <location>
        <begin position="852"/>
        <end position="862"/>
    </location>
</feature>
<organism evidence="12">
    <name type="scientific">Oryza glumipatula</name>
    <dbReference type="NCBI Taxonomy" id="40148"/>
    <lineage>
        <taxon>Eukaryota</taxon>
        <taxon>Viridiplantae</taxon>
        <taxon>Streptophyta</taxon>
        <taxon>Embryophyta</taxon>
        <taxon>Tracheophyta</taxon>
        <taxon>Spermatophyta</taxon>
        <taxon>Magnoliopsida</taxon>
        <taxon>Liliopsida</taxon>
        <taxon>Poales</taxon>
        <taxon>Poaceae</taxon>
        <taxon>BOP clade</taxon>
        <taxon>Oryzoideae</taxon>
        <taxon>Oryzeae</taxon>
        <taxon>Oryzinae</taxon>
        <taxon>Oryza</taxon>
    </lineage>
</organism>
<evidence type="ECO:0000313" key="12">
    <source>
        <dbReference type="EnsemblPlants" id="OGLUM11G21600.1"/>
    </source>
</evidence>
<dbReference type="InterPro" id="IPR046830">
    <property type="entry name" value="Calmod_bind_M"/>
</dbReference>
<feature type="domain" description="Calmodulin binding protein-like N-terminal" evidence="9">
    <location>
        <begin position="193"/>
        <end position="336"/>
    </location>
</feature>
<dbReference type="Proteomes" id="UP000026961">
    <property type="component" value="Chromosome 11"/>
</dbReference>
<reference evidence="12" key="2">
    <citation type="submission" date="2018-05" db="EMBL/GenBank/DDBJ databases">
        <title>OgluRS3 (Oryza glumaepatula Reference Sequence Version 3).</title>
        <authorList>
            <person name="Zhang J."/>
            <person name="Kudrna D."/>
            <person name="Lee S."/>
            <person name="Talag J."/>
            <person name="Welchert J."/>
            <person name="Wing R.A."/>
        </authorList>
    </citation>
    <scope>NUCLEOTIDE SEQUENCE [LARGE SCALE GENOMIC DNA]</scope>
</reference>
<accession>A0A0E0BM07</accession>
<dbReference type="PANTHER" id="PTHR31713">
    <property type="entry name" value="OS02G0177800 PROTEIN"/>
    <property type="match status" value="1"/>
</dbReference>
<evidence type="ECO:0000259" key="11">
    <source>
        <dbReference type="Pfam" id="PF20452"/>
    </source>
</evidence>
<evidence type="ECO:0000259" key="10">
    <source>
        <dbReference type="Pfam" id="PF20451"/>
    </source>
</evidence>
<evidence type="ECO:0000256" key="5">
    <source>
        <dbReference type="ARBA" id="ARBA00023159"/>
    </source>
</evidence>
<evidence type="ECO:0000256" key="6">
    <source>
        <dbReference type="ARBA" id="ARBA00023163"/>
    </source>
</evidence>
<dbReference type="PANTHER" id="PTHR31713:SF10">
    <property type="entry name" value="EXPRESSED PROTEIN"/>
    <property type="match status" value="1"/>
</dbReference>
<dbReference type="GO" id="GO:0043565">
    <property type="term" value="F:sequence-specific DNA binding"/>
    <property type="evidence" value="ECO:0007669"/>
    <property type="project" value="TreeGrafter"/>
</dbReference>
<feature type="compositionally biased region" description="Pro residues" evidence="8">
    <location>
        <begin position="8"/>
        <end position="19"/>
    </location>
</feature>
<feature type="domain" description="Calmodulin binding protein central" evidence="10">
    <location>
        <begin position="351"/>
        <end position="417"/>
    </location>
</feature>
<evidence type="ECO:0000313" key="13">
    <source>
        <dbReference type="Proteomes" id="UP000026961"/>
    </source>
</evidence>
<dbReference type="EnsemblPlants" id="OGLUM11G21600.1">
    <property type="protein sequence ID" value="OGLUM11G21600.1"/>
    <property type="gene ID" value="OGLUM11G21600"/>
</dbReference>
<dbReference type="InterPro" id="IPR046829">
    <property type="entry name" value="Calmod_bind_C"/>
</dbReference>
<dbReference type="AlphaFoldDB" id="A0A0E0BM07"/>
<dbReference type="GO" id="GO:0005516">
    <property type="term" value="F:calmodulin binding"/>
    <property type="evidence" value="ECO:0007669"/>
    <property type="project" value="InterPro"/>
</dbReference>
<comment type="similarity">
    <text evidence="2">Belongs to the plant ACBP60 protein family.</text>
</comment>
<keyword evidence="5" id="KW-0010">Activator</keyword>
<dbReference type="InterPro" id="IPR046831">
    <property type="entry name" value="Calmodulin_bind_N"/>
</dbReference>
<dbReference type="Gramene" id="OGLUM11G21600.1">
    <property type="protein sequence ID" value="OGLUM11G21600.1"/>
    <property type="gene ID" value="OGLUM11G21600"/>
</dbReference>
<evidence type="ECO:0000256" key="7">
    <source>
        <dbReference type="ARBA" id="ARBA00023242"/>
    </source>
</evidence>
<sequence length="898" mass="100273">MNPKREPPPAPAHGAPPPKRLQIDAFRSGAEAFAQRAPTSSPVKRQLRRGMLVLFFVSVAQVKEERRNKNKNNARPARVAIHEESSTSQRKAPEDDAFQRGIMKAFDNALQKHLNPIYCSLQHLTKQTGTLSERIDTLSHEVGQIKRLISDRDTNERYRSEANQENAAVTDEVNQEQTALRFAANEVHEDQGVELRFLNKLKDHLVYTNDKITAEDGTAIKIAIFRDNKIVTAGQLSSARIEILVLHDKFYDAAPDNWTACEFDAHIVSSSKGAVLGGVLRVKLKNGEASLSDVSFNMPSSKTGSKKLILAARVLSSDKAGLQIKEAVMNQPVEVQVNRNKSNKKSNCPKLKDEVHRLKGISGKGERAKWLKNNGIHTVADFKKALNKDEEKICTECFKLNKDNKLWKDTIKHAKQCDLEGNCKLKLYRAEEQHVVLFFNCVHDLVGAKFRDHYVAKDNFSSDQQDAVNRLKKQAYDELDSIGFDHEMKNNYPVMTLSDDAYTPFTDTAQNPPDLHVTFQGAEIYHAHELPQAFPNNNNGSGQHFLHGYQGAMTQMDHDYAQFEIADMQCYTAQAPEGTSYGGNNMIGPANVPQNVIGDGSMDMFGCYAYIFPDNENQNERPRSSAYPGPECFNMKKDNMLWKATVEHAEQCDLEGNCKLKSYGVEEKDVILFFNCVHDLVGAKFCGRYVAKDNFNSDEQDEVNRLKIQAYDELDNIVFDHEMKDNYPVPLSSTLNTGINPPDLHVTCQVQDTAAVETAHHATFADANQLPQTFLNNNSACGFIIGSEQIPTTSGGNNLTGLMNMDENVSDDSVDAFALAKQRGPCTKLRGTDGPAHQITLKRKNRRSCRLPAVRRRHRRRATDKASPPQNQSGIDKVLALPVAGEVAAGFDFPGTHE</sequence>
<keyword evidence="6" id="KW-0804">Transcription</keyword>
<dbReference type="eggNOG" id="ENOG502QWE3">
    <property type="taxonomic scope" value="Eukaryota"/>
</dbReference>
<feature type="domain" description="Calmodulin binding protein C-terminal" evidence="11">
    <location>
        <begin position="424"/>
        <end position="482"/>
    </location>
</feature>
<dbReference type="GO" id="GO:0003700">
    <property type="term" value="F:DNA-binding transcription factor activity"/>
    <property type="evidence" value="ECO:0007669"/>
    <property type="project" value="TreeGrafter"/>
</dbReference>
<evidence type="ECO:0000256" key="2">
    <source>
        <dbReference type="ARBA" id="ARBA00007214"/>
    </source>
</evidence>
<dbReference type="GO" id="GO:0005634">
    <property type="term" value="C:nucleus"/>
    <property type="evidence" value="ECO:0007669"/>
    <property type="project" value="UniProtKB-SubCell"/>
</dbReference>
<keyword evidence="7" id="KW-0539">Nucleus</keyword>
<reference evidence="12" key="1">
    <citation type="submission" date="2015-04" db="UniProtKB">
        <authorList>
            <consortium name="EnsemblPlants"/>
        </authorList>
    </citation>
    <scope>IDENTIFICATION</scope>
</reference>
<dbReference type="Pfam" id="PF20451">
    <property type="entry name" value="Calmod_bind_M"/>
    <property type="match status" value="1"/>
</dbReference>
<evidence type="ECO:0000256" key="8">
    <source>
        <dbReference type="SAM" id="MobiDB-lite"/>
    </source>
</evidence>
<feature type="compositionally biased region" description="Basic and acidic residues" evidence="8">
    <location>
        <begin position="80"/>
        <end position="94"/>
    </location>
</feature>
<evidence type="ECO:0000259" key="9">
    <source>
        <dbReference type="Pfam" id="PF07887"/>
    </source>
</evidence>
<dbReference type="InterPro" id="IPR012416">
    <property type="entry name" value="CBP60"/>
</dbReference>
<evidence type="ECO:0000256" key="3">
    <source>
        <dbReference type="ARBA" id="ARBA00023015"/>
    </source>
</evidence>
<keyword evidence="13" id="KW-1185">Reference proteome</keyword>
<evidence type="ECO:0000256" key="4">
    <source>
        <dbReference type="ARBA" id="ARBA00023125"/>
    </source>
</evidence>
<feature type="region of interest" description="Disordered" evidence="8">
    <location>
        <begin position="852"/>
        <end position="874"/>
    </location>
</feature>
<dbReference type="Pfam" id="PF07887">
    <property type="entry name" value="Calmodulin_bind"/>
    <property type="match status" value="1"/>
</dbReference>
<feature type="region of interest" description="Disordered" evidence="8">
    <location>
        <begin position="1"/>
        <end position="20"/>
    </location>
</feature>
<proteinExistence type="inferred from homology"/>
<dbReference type="HOGENOM" id="CLU_015174_0_0_1"/>
<dbReference type="GO" id="GO:0080142">
    <property type="term" value="P:regulation of salicylic acid biosynthetic process"/>
    <property type="evidence" value="ECO:0007669"/>
    <property type="project" value="TreeGrafter"/>
</dbReference>
<evidence type="ECO:0000256" key="1">
    <source>
        <dbReference type="ARBA" id="ARBA00004123"/>
    </source>
</evidence>
<name>A0A0E0BM07_9ORYZ</name>
<feature type="region of interest" description="Disordered" evidence="8">
    <location>
        <begin position="64"/>
        <end position="94"/>
    </location>
</feature>